<feature type="domain" description="SNF2 N-terminal" evidence="2">
    <location>
        <begin position="6"/>
        <end position="78"/>
    </location>
</feature>
<evidence type="ECO:0000256" key="1">
    <source>
        <dbReference type="ARBA" id="ARBA00022801"/>
    </source>
</evidence>
<comment type="caution">
    <text evidence="3">The sequence shown here is derived from an EMBL/GenBank/DDBJ whole genome shotgun (WGS) entry which is preliminary data.</text>
</comment>
<dbReference type="GO" id="GO:0005524">
    <property type="term" value="F:ATP binding"/>
    <property type="evidence" value="ECO:0007669"/>
    <property type="project" value="InterPro"/>
</dbReference>
<sequence length="125" mass="13644">MKLYKYQKRGVDFLVQTKRALLGDDMGLGKTAQAIMACEKSKARKVLVICPNTLKTNWALEISNWTTRSAAVVIAEHAEPANARLIAAAPALLEAAKHASTEWRLHGQLTDSCRVLEAAIAKATE</sequence>
<keyword evidence="1" id="KW-0378">Hydrolase</keyword>
<gene>
    <name evidence="3" type="ORF">LCGC14_2408550</name>
</gene>
<accession>A0A0F9EMK9</accession>
<protein>
    <recommendedName>
        <fullName evidence="2">SNF2 N-terminal domain-containing protein</fullName>
    </recommendedName>
</protein>
<proteinExistence type="predicted"/>
<dbReference type="SUPFAM" id="SSF52540">
    <property type="entry name" value="P-loop containing nucleoside triphosphate hydrolases"/>
    <property type="match status" value="1"/>
</dbReference>
<dbReference type="AlphaFoldDB" id="A0A0F9EMK9"/>
<dbReference type="Gene3D" id="3.40.50.10810">
    <property type="entry name" value="Tandem AAA-ATPase domain"/>
    <property type="match status" value="1"/>
</dbReference>
<dbReference type="InterPro" id="IPR000330">
    <property type="entry name" value="SNF2_N"/>
</dbReference>
<name>A0A0F9EMK9_9ZZZZ</name>
<dbReference type="InterPro" id="IPR038718">
    <property type="entry name" value="SNF2-like_sf"/>
</dbReference>
<dbReference type="GO" id="GO:0006281">
    <property type="term" value="P:DNA repair"/>
    <property type="evidence" value="ECO:0007669"/>
    <property type="project" value="TreeGrafter"/>
</dbReference>
<dbReference type="GO" id="GO:0031297">
    <property type="term" value="P:replication fork processing"/>
    <property type="evidence" value="ECO:0007669"/>
    <property type="project" value="TreeGrafter"/>
</dbReference>
<evidence type="ECO:0000313" key="3">
    <source>
        <dbReference type="EMBL" id="KKL25113.1"/>
    </source>
</evidence>
<dbReference type="PANTHER" id="PTHR45766:SF6">
    <property type="entry name" value="SWI_SNF-RELATED MATRIX-ASSOCIATED ACTIN-DEPENDENT REGULATOR OF CHROMATIN SUBFAMILY A-LIKE PROTEIN 1"/>
    <property type="match status" value="1"/>
</dbReference>
<reference evidence="3" key="1">
    <citation type="journal article" date="2015" name="Nature">
        <title>Complex archaea that bridge the gap between prokaryotes and eukaryotes.</title>
        <authorList>
            <person name="Spang A."/>
            <person name="Saw J.H."/>
            <person name="Jorgensen S.L."/>
            <person name="Zaremba-Niedzwiedzka K."/>
            <person name="Martijn J."/>
            <person name="Lind A.E."/>
            <person name="van Eijk R."/>
            <person name="Schleper C."/>
            <person name="Guy L."/>
            <person name="Ettema T.J."/>
        </authorList>
    </citation>
    <scope>NUCLEOTIDE SEQUENCE</scope>
</reference>
<dbReference type="PANTHER" id="PTHR45766">
    <property type="entry name" value="DNA ANNEALING HELICASE AND ENDONUCLEASE ZRANB3 FAMILY MEMBER"/>
    <property type="match status" value="1"/>
</dbReference>
<evidence type="ECO:0000259" key="2">
    <source>
        <dbReference type="Pfam" id="PF00176"/>
    </source>
</evidence>
<dbReference type="EMBL" id="LAZR01036336">
    <property type="protein sequence ID" value="KKL25113.1"/>
    <property type="molecule type" value="Genomic_DNA"/>
</dbReference>
<dbReference type="GO" id="GO:0016787">
    <property type="term" value="F:hydrolase activity"/>
    <property type="evidence" value="ECO:0007669"/>
    <property type="project" value="UniProtKB-KW"/>
</dbReference>
<dbReference type="InterPro" id="IPR027417">
    <property type="entry name" value="P-loop_NTPase"/>
</dbReference>
<organism evidence="3">
    <name type="scientific">marine sediment metagenome</name>
    <dbReference type="NCBI Taxonomy" id="412755"/>
    <lineage>
        <taxon>unclassified sequences</taxon>
        <taxon>metagenomes</taxon>
        <taxon>ecological metagenomes</taxon>
    </lineage>
</organism>
<dbReference type="Pfam" id="PF00176">
    <property type="entry name" value="SNF2-rel_dom"/>
    <property type="match status" value="1"/>
</dbReference>